<dbReference type="PANTHER" id="PTHR18947:SF28">
    <property type="entry name" value="GIRDIN, ISOFORM A"/>
    <property type="match status" value="1"/>
</dbReference>
<evidence type="ECO:0000313" key="4">
    <source>
        <dbReference type="EMBL" id="OCF50214.1"/>
    </source>
</evidence>
<dbReference type="Pfam" id="PF05622">
    <property type="entry name" value="HOOK"/>
    <property type="match status" value="1"/>
</dbReference>
<reference evidence="4" key="2">
    <citation type="submission" date="2016-07" db="EMBL/GenBank/DDBJ databases">
        <title>Evolution of pathogenesis and genome organization in the Tremellales.</title>
        <authorList>
            <person name="Cuomo C."/>
            <person name="Litvintseva A."/>
            <person name="Heitman J."/>
            <person name="Chen Y."/>
            <person name="Sun S."/>
            <person name="Springer D."/>
            <person name="Dromer F."/>
            <person name="Young S."/>
            <person name="Zeng Q."/>
            <person name="Chapman S."/>
            <person name="Gujja S."/>
            <person name="Saif S."/>
            <person name="Birren B."/>
        </authorList>
    </citation>
    <scope>NUCLEOTIDE SEQUENCE</scope>
    <source>
        <strain evidence="4">CBS 10737</strain>
    </source>
</reference>
<dbReference type="STRING" id="1296096.A0A1B9I3X2"/>
<organism evidence="4">
    <name type="scientific">Kwoniella pini CBS 10737</name>
    <dbReference type="NCBI Taxonomy" id="1296096"/>
    <lineage>
        <taxon>Eukaryota</taxon>
        <taxon>Fungi</taxon>
        <taxon>Dikarya</taxon>
        <taxon>Basidiomycota</taxon>
        <taxon>Agaricomycotina</taxon>
        <taxon>Tremellomycetes</taxon>
        <taxon>Tremellales</taxon>
        <taxon>Cryptococcaceae</taxon>
        <taxon>Kwoniella</taxon>
    </lineage>
</organism>
<feature type="coiled-coil region" evidence="1">
    <location>
        <begin position="758"/>
        <end position="785"/>
    </location>
</feature>
<dbReference type="GO" id="GO:0005737">
    <property type="term" value="C:cytoplasm"/>
    <property type="evidence" value="ECO:0007669"/>
    <property type="project" value="TreeGrafter"/>
</dbReference>
<dbReference type="OrthoDB" id="49395at2759"/>
<proteinExistence type="predicted"/>
<dbReference type="GO" id="GO:0031122">
    <property type="term" value="P:cytoplasmic microtubule organization"/>
    <property type="evidence" value="ECO:0007669"/>
    <property type="project" value="InterPro"/>
</dbReference>
<reference evidence="4" key="1">
    <citation type="submission" date="2013-07" db="EMBL/GenBank/DDBJ databases">
        <title>The Genome Sequence of Cryptococcus pinus CBS10737.</title>
        <authorList>
            <consortium name="The Broad Institute Genome Sequencing Platform"/>
            <person name="Cuomo C."/>
            <person name="Litvintseva A."/>
            <person name="Chen Y."/>
            <person name="Heitman J."/>
            <person name="Sun S."/>
            <person name="Springer D."/>
            <person name="Dromer F."/>
            <person name="Young S.K."/>
            <person name="Zeng Q."/>
            <person name="Gargeya S."/>
            <person name="Fitzgerald M."/>
            <person name="Abouelleil A."/>
            <person name="Alvarado L."/>
            <person name="Berlin A.M."/>
            <person name="Chapman S.B."/>
            <person name="Dewar J."/>
            <person name="Goldberg J."/>
            <person name="Griggs A."/>
            <person name="Gujja S."/>
            <person name="Hansen M."/>
            <person name="Howarth C."/>
            <person name="Imamovic A."/>
            <person name="Larimer J."/>
            <person name="McCowan C."/>
            <person name="Murphy C."/>
            <person name="Pearson M."/>
            <person name="Priest M."/>
            <person name="Roberts A."/>
            <person name="Saif S."/>
            <person name="Shea T."/>
            <person name="Sykes S."/>
            <person name="Wortman J."/>
            <person name="Nusbaum C."/>
            <person name="Birren B."/>
        </authorList>
    </citation>
    <scope>NUCLEOTIDE SEQUENCE [LARGE SCALE GENOMIC DNA]</scope>
    <source>
        <strain evidence="4">CBS 10737</strain>
    </source>
</reference>
<evidence type="ECO:0000259" key="3">
    <source>
        <dbReference type="Pfam" id="PF05622"/>
    </source>
</evidence>
<feature type="coiled-coil region" evidence="1">
    <location>
        <begin position="393"/>
        <end position="427"/>
    </location>
</feature>
<dbReference type="GO" id="GO:0008017">
    <property type="term" value="F:microtubule binding"/>
    <property type="evidence" value="ECO:0007669"/>
    <property type="project" value="InterPro"/>
</dbReference>
<keyword evidence="1" id="KW-0175">Coiled coil</keyword>
<evidence type="ECO:0000256" key="1">
    <source>
        <dbReference type="SAM" id="Coils"/>
    </source>
</evidence>
<dbReference type="PANTHER" id="PTHR18947">
    <property type="entry name" value="HOOK PROTEINS"/>
    <property type="match status" value="1"/>
</dbReference>
<name>A0A1B9I3X2_9TREE</name>
<protein>
    <recommendedName>
        <fullName evidence="3">Hook C-terminal domain-containing protein</fullName>
    </recommendedName>
</protein>
<dbReference type="CDD" id="cd22211">
    <property type="entry name" value="HkD_SF"/>
    <property type="match status" value="1"/>
</dbReference>
<sequence>MSRAEQAALVAYFNTFKLSKQVTAFKDLSDGKALMEVLASIDSTHFKNISNRTPTQTASGKRLYRLLLSFPLPPPHAANLSLSTLPEPPFSTIAKAPSTSEGSKGLVQICRLCLAVGVWAPGNEKVIAKIQGLRESYMAELMKSIEEVMATLPQEERGEEELKSPFGTSPIKQPTDLSPPLSGLRQERDKLLQDNDELKSRCGKLLEQVETLTTNLQEVKGEREDALERLAAARTDSNGSAAGLRTSQTAATAELDRLRTDLGRAEEDLAHSESALEKQTNLVSELTRTVEELKHQAAEAIKLRDQMDEYRHAADRLKKSENVIEKYKKKLEESAGLRRELRNVEEENAQLVNTITSLEVDIKKAGSSKGLIDSYKTQIETLEKASGEQATMIAELNHQLELTRAELDDVSREYERDQSTLEAQETRLKEIELGAPALKRQGSRSSVIGEKSTLDDELGILAEDGEGKADTKTDLRLKIRALQRELTELQSGGPGDSNRLLVLETLLADANKSRDRYKAEYLQEHRSLLRLQATMERIRSGYGGDSSQTASALREQLNDIIEERDELLKQKEALDVAREGVERDLSIAKTDLSLVDKDQKAILSSLRETVQKDTIKLEDEIINLKEQILSLKEKDHQHLEDIKRLLLEKIDLQSAGIETKERELEKEKEFGDLRASFASKGLPQDTQQQFLSLSSQNSDLSGQVKTLDERLQKAKSFIKQQDKMFREDHANIVRGSCYTRRTKLIYLSQEFGNFAEASKSYQLQITRLKEDLLRARQNSAAIENRYKLEQRLMLSAWHDLGQRTIKEHLNSAGLRKVPKPIANSWLGRQRRMQDEATFAR</sequence>
<feature type="coiled-coil region" evidence="1">
    <location>
        <begin position="550"/>
        <end position="634"/>
    </location>
</feature>
<dbReference type="Gene3D" id="1.10.418.10">
    <property type="entry name" value="Calponin-like domain"/>
    <property type="match status" value="1"/>
</dbReference>
<dbReference type="SUPFAM" id="SSF116907">
    <property type="entry name" value="Hook domain"/>
    <property type="match status" value="1"/>
</dbReference>
<dbReference type="InterPro" id="IPR036872">
    <property type="entry name" value="CH_dom_sf"/>
</dbReference>
<dbReference type="GO" id="GO:0005815">
    <property type="term" value="C:microtubule organizing center"/>
    <property type="evidence" value="ECO:0007669"/>
    <property type="project" value="TreeGrafter"/>
</dbReference>
<dbReference type="GO" id="GO:0030705">
    <property type="term" value="P:cytoskeleton-dependent intracellular transport"/>
    <property type="evidence" value="ECO:0007669"/>
    <property type="project" value="TreeGrafter"/>
</dbReference>
<feature type="compositionally biased region" description="Polar residues" evidence="2">
    <location>
        <begin position="166"/>
        <end position="176"/>
    </location>
</feature>
<gene>
    <name evidence="4" type="ORF">I206_03533</name>
</gene>
<dbReference type="GO" id="GO:0051959">
    <property type="term" value="F:dynein light intermediate chain binding"/>
    <property type="evidence" value="ECO:0007669"/>
    <property type="project" value="TreeGrafter"/>
</dbReference>
<feature type="compositionally biased region" description="Basic and acidic residues" evidence="2">
    <location>
        <begin position="154"/>
        <end position="163"/>
    </location>
</feature>
<evidence type="ECO:0000256" key="2">
    <source>
        <dbReference type="SAM" id="MobiDB-lite"/>
    </source>
</evidence>
<accession>A0A1B9I3X2</accession>
<feature type="region of interest" description="Disordered" evidence="2">
    <location>
        <begin position="153"/>
        <end position="183"/>
    </location>
</feature>
<dbReference type="InterPro" id="IPR008636">
    <property type="entry name" value="Hook_C"/>
</dbReference>
<dbReference type="EMBL" id="KI894010">
    <property type="protein sequence ID" value="OCF50214.1"/>
    <property type="molecule type" value="Genomic_DNA"/>
</dbReference>
<feature type="domain" description="Hook C-terminal" evidence="3">
    <location>
        <begin position="201"/>
        <end position="721"/>
    </location>
</feature>
<dbReference type="AlphaFoldDB" id="A0A1B9I3X2"/>